<dbReference type="InterPro" id="IPR011762">
    <property type="entry name" value="COA_CT_N"/>
</dbReference>
<reference evidence="2" key="1">
    <citation type="submission" date="2018-05" db="EMBL/GenBank/DDBJ databases">
        <authorList>
            <person name="Lanie J.A."/>
            <person name="Ng W.-L."/>
            <person name="Kazmierczak K.M."/>
            <person name="Andrzejewski T.M."/>
            <person name="Davidsen T.M."/>
            <person name="Wayne K.J."/>
            <person name="Tettelin H."/>
            <person name="Glass J.I."/>
            <person name="Rusch D."/>
            <person name="Podicherti R."/>
            <person name="Tsui H.-C.T."/>
            <person name="Winkler M.E."/>
        </authorList>
    </citation>
    <scope>NUCLEOTIDE SEQUENCE</scope>
</reference>
<dbReference type="EMBL" id="UINC01031814">
    <property type="protein sequence ID" value="SVB18452.1"/>
    <property type="molecule type" value="Genomic_DNA"/>
</dbReference>
<dbReference type="Pfam" id="PF01039">
    <property type="entry name" value="Carboxyl_trans"/>
    <property type="match status" value="1"/>
</dbReference>
<proteinExistence type="predicted"/>
<dbReference type="InterPro" id="IPR051047">
    <property type="entry name" value="AccD/PCCB"/>
</dbReference>
<dbReference type="Gene3D" id="3.90.226.10">
    <property type="entry name" value="2-enoyl-CoA Hydratase, Chain A, domain 1"/>
    <property type="match status" value="1"/>
</dbReference>
<dbReference type="PANTHER" id="PTHR43842">
    <property type="entry name" value="PROPIONYL-COA CARBOXYLASE BETA CHAIN"/>
    <property type="match status" value="1"/>
</dbReference>
<protein>
    <recommendedName>
        <fullName evidence="1">CoA carboxyltransferase N-terminal domain-containing protein</fullName>
    </recommendedName>
</protein>
<accession>A0A382BY53</accession>
<dbReference type="GO" id="GO:0004658">
    <property type="term" value="F:propionyl-CoA carboxylase activity"/>
    <property type="evidence" value="ECO:0007669"/>
    <property type="project" value="TreeGrafter"/>
</dbReference>
<dbReference type="PROSITE" id="PS50980">
    <property type="entry name" value="COA_CT_NTER"/>
    <property type="match status" value="1"/>
</dbReference>
<evidence type="ECO:0000313" key="2">
    <source>
        <dbReference type="EMBL" id="SVB18452.1"/>
    </source>
</evidence>
<feature type="non-terminal residue" evidence="2">
    <location>
        <position position="100"/>
    </location>
</feature>
<dbReference type="GO" id="GO:0009317">
    <property type="term" value="C:acetyl-CoA carboxylase complex"/>
    <property type="evidence" value="ECO:0007669"/>
    <property type="project" value="TreeGrafter"/>
</dbReference>
<dbReference type="PANTHER" id="PTHR43842:SF2">
    <property type="entry name" value="PROPIONYL-COA CARBOXYLASE BETA CHAIN, MITOCHONDRIAL"/>
    <property type="match status" value="1"/>
</dbReference>
<dbReference type="SUPFAM" id="SSF52096">
    <property type="entry name" value="ClpP/crotonase"/>
    <property type="match status" value="1"/>
</dbReference>
<evidence type="ECO:0000259" key="1">
    <source>
        <dbReference type="PROSITE" id="PS50980"/>
    </source>
</evidence>
<name>A0A382BY53_9ZZZZ</name>
<organism evidence="2">
    <name type="scientific">marine metagenome</name>
    <dbReference type="NCBI Taxonomy" id="408172"/>
    <lineage>
        <taxon>unclassified sequences</taxon>
        <taxon>metagenomes</taxon>
        <taxon>ecological metagenomes</taxon>
    </lineage>
</organism>
<feature type="domain" description="CoA carboxyltransferase N-terminal" evidence="1">
    <location>
        <begin position="1"/>
        <end position="100"/>
    </location>
</feature>
<gene>
    <name evidence="2" type="ORF">METZ01_LOCUS171306</name>
</gene>
<dbReference type="InterPro" id="IPR034733">
    <property type="entry name" value="AcCoA_carboxyl_beta"/>
</dbReference>
<dbReference type="AlphaFoldDB" id="A0A382BY53"/>
<dbReference type="InterPro" id="IPR029045">
    <property type="entry name" value="ClpP/crotonase-like_dom_sf"/>
</dbReference>
<sequence>MGTPEKIKYLERKLDDAMKGDPERVEKQHNAGKMTARERITTLLDSDSFVELGALVKHRSSNFGLEKKRPDGDGVITGHGTIGGRIVYIFAQDFTVFGGA</sequence>